<organism evidence="1 2">
    <name type="scientific">Sinomonas atrocyanea</name>
    <dbReference type="NCBI Taxonomy" id="37927"/>
    <lineage>
        <taxon>Bacteria</taxon>
        <taxon>Bacillati</taxon>
        <taxon>Actinomycetota</taxon>
        <taxon>Actinomycetes</taxon>
        <taxon>Micrococcales</taxon>
        <taxon>Micrococcaceae</taxon>
        <taxon>Sinomonas</taxon>
    </lineage>
</organism>
<dbReference type="KEGG" id="satk:SA2016_3927"/>
<dbReference type="STRING" id="37927.SA2016_3927"/>
<reference evidence="1 2" key="1">
    <citation type="submission" date="2016-02" db="EMBL/GenBank/DDBJ databases">
        <title>Complete genome of Sinomonas atrocyanea KCTC 3377.</title>
        <authorList>
            <person name="Kim K.M."/>
        </authorList>
    </citation>
    <scope>NUCLEOTIDE SEQUENCE [LARGE SCALE GENOMIC DNA]</scope>
    <source>
        <strain evidence="1 2">KCTC 3377</strain>
    </source>
</reference>
<protein>
    <submittedName>
        <fullName evidence="1">Uncharacterized protein</fullName>
    </submittedName>
</protein>
<keyword evidence="2" id="KW-1185">Reference proteome</keyword>
<proteinExistence type="predicted"/>
<sequence length="35" mass="3861">MLSFRDMDRILEVSSANRLAVVQPGILNPGKVFAD</sequence>
<gene>
    <name evidence="1" type="ORF">SA2016_3927</name>
</gene>
<dbReference type="EMBL" id="CP014518">
    <property type="protein sequence ID" value="AMM34581.1"/>
    <property type="molecule type" value="Genomic_DNA"/>
</dbReference>
<evidence type="ECO:0000313" key="1">
    <source>
        <dbReference type="EMBL" id="AMM34581.1"/>
    </source>
</evidence>
<accession>A0A127A6L6</accession>
<dbReference type="AlphaFoldDB" id="A0A127A6L6"/>
<dbReference type="Proteomes" id="UP000070134">
    <property type="component" value="Chromosome"/>
</dbReference>
<name>A0A127A6L6_9MICC</name>
<evidence type="ECO:0000313" key="2">
    <source>
        <dbReference type="Proteomes" id="UP000070134"/>
    </source>
</evidence>